<protein>
    <submittedName>
        <fullName evidence="3">Uncharacterized protein</fullName>
    </submittedName>
</protein>
<dbReference type="EMBL" id="JAVYJV010000018">
    <property type="protein sequence ID" value="KAK4346718.1"/>
    <property type="molecule type" value="Genomic_DNA"/>
</dbReference>
<evidence type="ECO:0000256" key="1">
    <source>
        <dbReference type="ARBA" id="ARBA00023054"/>
    </source>
</evidence>
<name>A0AAE1UVT3_9SOLA</name>
<dbReference type="AlphaFoldDB" id="A0AAE1UVT3"/>
<reference evidence="3" key="1">
    <citation type="submission" date="2023-12" db="EMBL/GenBank/DDBJ databases">
        <title>Genome assembly of Anisodus tanguticus.</title>
        <authorList>
            <person name="Wang Y.-J."/>
        </authorList>
    </citation>
    <scope>NUCLEOTIDE SEQUENCE</scope>
    <source>
        <strain evidence="3">KB-2021</strain>
        <tissue evidence="3">Leaf</tissue>
    </source>
</reference>
<evidence type="ECO:0000256" key="2">
    <source>
        <dbReference type="SAM" id="MobiDB-lite"/>
    </source>
</evidence>
<sequence>MAFPVKLRRHCQGTRRKLLNDREVRKPIRGSSQMQSKLLNQNSVSVNKQTQLATDTMKQLGSSKGCGPGRPLGPKAMPPKIIGGPNGKRVLTPGVKSTVPASHKPTPSKLQPSIPRQSLVQKKEILQSGKSKVMPKQAEPSYKPKLIMHKQAVPLSKMPPKNATRSLEDRRPARKPTSHDGATAISEIRRMFGYFFLPFFS</sequence>
<organism evidence="3 4">
    <name type="scientific">Anisodus tanguticus</name>
    <dbReference type="NCBI Taxonomy" id="243964"/>
    <lineage>
        <taxon>Eukaryota</taxon>
        <taxon>Viridiplantae</taxon>
        <taxon>Streptophyta</taxon>
        <taxon>Embryophyta</taxon>
        <taxon>Tracheophyta</taxon>
        <taxon>Spermatophyta</taxon>
        <taxon>Magnoliopsida</taxon>
        <taxon>eudicotyledons</taxon>
        <taxon>Gunneridae</taxon>
        <taxon>Pentapetalae</taxon>
        <taxon>asterids</taxon>
        <taxon>lamiids</taxon>
        <taxon>Solanales</taxon>
        <taxon>Solanaceae</taxon>
        <taxon>Solanoideae</taxon>
        <taxon>Hyoscyameae</taxon>
        <taxon>Anisodus</taxon>
    </lineage>
</organism>
<dbReference type="PANTHER" id="PTHR22691:SF8">
    <property type="entry name" value="PROTEIN SPT2 HOMOLOG"/>
    <property type="match status" value="1"/>
</dbReference>
<dbReference type="GO" id="GO:0042393">
    <property type="term" value="F:histone binding"/>
    <property type="evidence" value="ECO:0007669"/>
    <property type="project" value="TreeGrafter"/>
</dbReference>
<dbReference type="GO" id="GO:0006360">
    <property type="term" value="P:transcription by RNA polymerase I"/>
    <property type="evidence" value="ECO:0007669"/>
    <property type="project" value="TreeGrafter"/>
</dbReference>
<proteinExistence type="predicted"/>
<dbReference type="GO" id="GO:0003677">
    <property type="term" value="F:DNA binding"/>
    <property type="evidence" value="ECO:0007669"/>
    <property type="project" value="TreeGrafter"/>
</dbReference>
<dbReference type="PANTHER" id="PTHR22691">
    <property type="entry name" value="YEAST SPT2-RELATED"/>
    <property type="match status" value="1"/>
</dbReference>
<evidence type="ECO:0000313" key="3">
    <source>
        <dbReference type="EMBL" id="KAK4346718.1"/>
    </source>
</evidence>
<dbReference type="Proteomes" id="UP001291623">
    <property type="component" value="Unassembled WGS sequence"/>
</dbReference>
<dbReference type="GO" id="GO:0006334">
    <property type="term" value="P:nucleosome assembly"/>
    <property type="evidence" value="ECO:0007669"/>
    <property type="project" value="TreeGrafter"/>
</dbReference>
<feature type="region of interest" description="Disordered" evidence="2">
    <location>
        <begin position="22"/>
        <end position="115"/>
    </location>
</feature>
<accession>A0AAE1UVT3</accession>
<comment type="caution">
    <text evidence="3">The sequence shown here is derived from an EMBL/GenBank/DDBJ whole genome shotgun (WGS) entry which is preliminary data.</text>
</comment>
<feature type="compositionally biased region" description="Polar residues" evidence="2">
    <location>
        <begin position="30"/>
        <end position="62"/>
    </location>
</feature>
<dbReference type="GO" id="GO:0005730">
    <property type="term" value="C:nucleolus"/>
    <property type="evidence" value="ECO:0007669"/>
    <property type="project" value="TreeGrafter"/>
</dbReference>
<keyword evidence="4" id="KW-1185">Reference proteome</keyword>
<keyword evidence="1" id="KW-0175">Coiled coil</keyword>
<gene>
    <name evidence="3" type="ORF">RND71_033057</name>
</gene>
<feature type="region of interest" description="Disordered" evidence="2">
    <location>
        <begin position="153"/>
        <end position="182"/>
    </location>
</feature>
<evidence type="ECO:0000313" key="4">
    <source>
        <dbReference type="Proteomes" id="UP001291623"/>
    </source>
</evidence>